<protein>
    <submittedName>
        <fullName evidence="1">Uncharacterized protein</fullName>
    </submittedName>
</protein>
<dbReference type="OrthoDB" id="4756814at2759"/>
<keyword evidence="2" id="KW-1185">Reference proteome</keyword>
<name>A0A4Q4TZB1_9PEZI</name>
<dbReference type="AlphaFoldDB" id="A0A4Q4TZB1"/>
<proteinExistence type="predicted"/>
<sequence>MEDASQAIDPADKLEGPVCVDGSFIVKHNHAITLAGDIWVEEQLSAPSTNVLEVHDQLCCKGDVTAGVLRLRNGTLYSDQPPEQQMGVRREISVGPTGQVVYGSLVLEGKGMIKASITYVQSLLHNSTDANYIIGGAVIVNGDVKVARGSVLYSISRIMWAAITLAIIAYRKIDDLVVLGDLHVHSGALLTAHKVTVGRTTIVDTGGQFIADKMNGCGIMRINLEE</sequence>
<comment type="caution">
    <text evidence="1">The sequence shown here is derived from an EMBL/GenBank/DDBJ whole genome shotgun (WGS) entry which is preliminary data.</text>
</comment>
<evidence type="ECO:0000313" key="2">
    <source>
        <dbReference type="Proteomes" id="UP000293360"/>
    </source>
</evidence>
<evidence type="ECO:0000313" key="1">
    <source>
        <dbReference type="EMBL" id="RYP11003.1"/>
    </source>
</evidence>
<dbReference type="EMBL" id="QJNU01000009">
    <property type="protein sequence ID" value="RYP11003.1"/>
    <property type="molecule type" value="Genomic_DNA"/>
</dbReference>
<accession>A0A4Q4TZB1</accession>
<gene>
    <name evidence="1" type="ORF">DL764_000300</name>
</gene>
<dbReference type="Proteomes" id="UP000293360">
    <property type="component" value="Unassembled WGS sequence"/>
</dbReference>
<reference evidence="1 2" key="1">
    <citation type="submission" date="2018-06" db="EMBL/GenBank/DDBJ databases">
        <title>Complete Genomes of Monosporascus.</title>
        <authorList>
            <person name="Robinson A.J."/>
            <person name="Natvig D.O."/>
        </authorList>
    </citation>
    <scope>NUCLEOTIDE SEQUENCE [LARGE SCALE GENOMIC DNA]</scope>
    <source>
        <strain evidence="1 2">CBS 110550</strain>
    </source>
</reference>
<organism evidence="1 2">
    <name type="scientific">Monosporascus ibericus</name>
    <dbReference type="NCBI Taxonomy" id="155417"/>
    <lineage>
        <taxon>Eukaryota</taxon>
        <taxon>Fungi</taxon>
        <taxon>Dikarya</taxon>
        <taxon>Ascomycota</taxon>
        <taxon>Pezizomycotina</taxon>
        <taxon>Sordariomycetes</taxon>
        <taxon>Xylariomycetidae</taxon>
        <taxon>Xylariales</taxon>
        <taxon>Xylariales incertae sedis</taxon>
        <taxon>Monosporascus</taxon>
    </lineage>
</organism>